<evidence type="ECO:0000313" key="2">
    <source>
        <dbReference type="EMBL" id="AER55108.1"/>
    </source>
</evidence>
<dbReference type="AlphaFoldDB" id="G7UVJ1"/>
<reference evidence="2 3" key="1">
    <citation type="journal article" date="2012" name="J. Bacteriol.">
        <title>Complete Genome Sequence of the BTEX-Degrading Bacterium Pseudoxanthomonas spadix BD-a59.</title>
        <authorList>
            <person name="Lee S.H."/>
            <person name="Jin H.M."/>
            <person name="Lee H.J."/>
            <person name="Kim J.M."/>
            <person name="Jeon C.O."/>
        </authorList>
    </citation>
    <scope>NUCLEOTIDE SEQUENCE [LARGE SCALE GENOMIC DNA]</scope>
    <source>
        <strain evidence="2 3">BD-a59</strain>
    </source>
</reference>
<evidence type="ECO:0000313" key="3">
    <source>
        <dbReference type="Proteomes" id="UP000005870"/>
    </source>
</evidence>
<dbReference type="EMBL" id="CP003093">
    <property type="protein sequence ID" value="AER55108.1"/>
    <property type="molecule type" value="Genomic_DNA"/>
</dbReference>
<dbReference type="Proteomes" id="UP000005870">
    <property type="component" value="Chromosome"/>
</dbReference>
<evidence type="ECO:0000256" key="1">
    <source>
        <dbReference type="SAM" id="MobiDB-lite"/>
    </source>
</evidence>
<feature type="region of interest" description="Disordered" evidence="1">
    <location>
        <begin position="1"/>
        <end position="22"/>
    </location>
</feature>
<accession>G7UVJ1</accession>
<name>G7UVJ1_PSEUP</name>
<evidence type="ECO:0008006" key="4">
    <source>
        <dbReference type="Google" id="ProtNLM"/>
    </source>
</evidence>
<gene>
    <name evidence="2" type="ordered locus">DSC_02275</name>
</gene>
<organism evidence="2 3">
    <name type="scientific">Pseudoxanthomonas spadix (strain BD-a59)</name>
    <dbReference type="NCBI Taxonomy" id="1045855"/>
    <lineage>
        <taxon>Bacteria</taxon>
        <taxon>Pseudomonadati</taxon>
        <taxon>Pseudomonadota</taxon>
        <taxon>Gammaproteobacteria</taxon>
        <taxon>Lysobacterales</taxon>
        <taxon>Lysobacteraceae</taxon>
        <taxon>Pseudoxanthomonas</taxon>
    </lineage>
</organism>
<feature type="compositionally biased region" description="Low complexity" evidence="1">
    <location>
        <begin position="13"/>
        <end position="22"/>
    </location>
</feature>
<protein>
    <recommendedName>
        <fullName evidence="4">Lipoprotein</fullName>
    </recommendedName>
</protein>
<dbReference type="HOGENOM" id="CLU_1480850_0_0_6"/>
<dbReference type="RefSeq" id="WP_014159286.1">
    <property type="nucleotide sequence ID" value="NC_016147.2"/>
</dbReference>
<sequence>MLAACERPPPTAPAAGTPPSYTVAATGTAPRAATPCDLISLDELRQVFPGEVTRAPEYHAAFGIAACEWNGDFGRLLVQQWASKGHTPQDEVRDLVAGFIDPKSPGAAQRVRMVSPRDLGNYATAVVEARDPSAGLLSDIAVLSIARNGQTLVFLTDALDEQQRDASLDKLVQLGHFAYARL</sequence>
<dbReference type="OrthoDB" id="5988473at2"/>
<dbReference type="KEGG" id="psd:DSC_02275"/>
<keyword evidence="3" id="KW-1185">Reference proteome</keyword>
<proteinExistence type="predicted"/>